<evidence type="ECO:0000256" key="4">
    <source>
        <dbReference type="ARBA" id="ARBA00023175"/>
    </source>
</evidence>
<evidence type="ECO:0000259" key="10">
    <source>
        <dbReference type="PROSITE" id="PS50195"/>
    </source>
</evidence>
<keyword evidence="3 6" id="KW-0175">Coiled coil</keyword>
<dbReference type="PANTHER" id="PTHR47117:SF6">
    <property type="entry name" value="KINESIN-LIKE PROTEIN KIF16B"/>
    <property type="match status" value="1"/>
</dbReference>
<feature type="region of interest" description="Disordered" evidence="7">
    <location>
        <begin position="1004"/>
        <end position="1024"/>
    </location>
</feature>
<accession>A0A0K8VF26</accession>
<feature type="domain" description="Kinesin motor" evidence="9">
    <location>
        <begin position="41"/>
        <end position="397"/>
    </location>
</feature>
<keyword evidence="8" id="KW-1133">Transmembrane helix</keyword>
<evidence type="ECO:0000256" key="1">
    <source>
        <dbReference type="ARBA" id="ARBA00022741"/>
    </source>
</evidence>
<reference evidence="11" key="1">
    <citation type="submission" date="2015-06" db="EMBL/GenBank/DDBJ databases">
        <authorList>
            <person name="Hoefler B.C."/>
            <person name="Straight P.D."/>
        </authorList>
    </citation>
    <scope>NUCLEOTIDE SEQUENCE</scope>
</reference>
<sequence length="1331" mass="151061">MKNLYSYFFTLNYTYSATTQRSVNLFGKPNRLQQNNSKMSSLKVAVRVRPFNARENDMDAQLIVQMDGKKTRLLKPKLQSIRDVGRDNHHDFTFDYSYWSFDEHDSHFATQEEVYNDLGTDVIDCAYEGYNACVFAYGQTGSGKTFTMMGTPDNPGLIPRICQELFARMRVGQESGTGYKTHASYLEIYNERVKDLLGPQSAGHGLRVREHRTLGPYVENLSQHAVSNFEEIQECIARGNIQRTTASTNMNDTSSRSHAIFTITFVQAVFMNDMPSETVSKIHLVDLAGSERANATGATGQRLKEGAHINKSLVTLGSVISALAEQTSTTTVALASSPAQTKRVLYIPYRDSILTWLLKDSLGGNSKTIMIAALSPADCNYSETLSTLRYANRAKNIINKPTINEDTNVKLIRELREEISKLKSMLNGDINTVQPSLKVLEDLQKKEAQEKVLTEEWTEKWKEAQSILQEQKSLGLRKSGLGVVLDSEMPHLIGIHNDVTTGVTLYSLKEGETLIGTNDSETPQDIELIGDGICAQHCRIVLQEGIVTLHPCPGSQCWLNAHLIDEPTHISQGDIILLGRTNIFRFNNPAEAAKLRKDLSRSQLDMSRLSLITSSRENLLTSSFYSEEDSMSGSMNASPFKRPERQYYPTKPMSRDDPELQDENRKILDTIENALKQLNIERVQMHDQYKAKVRKLTDELRRLETEEMDKLEILCCQEQELLARKDMLLWEKNNEKVQIDIVCRQISAFQTQLDSKKRDFSEYVAKELQELQDCGKLDEIGMKIEEFTPLSDQLLLQVADSLDLFASQFIKDTVKRNNDEIRKLDEKIMEKECILNESTKKIAQVDEKILQIQLQLEKLQTERHEKESNSEAMRQKKLEMNLNLTKTSSTNTDDSNIASDTYHTAQSNISVNSPTIVDDQISPLSTLSATSTDLDDASITERGMSSSVSIISNPSDSRDMGNNNLTQNAASPKAQMSDSGVYLDSVRTTQQQQQYYNGFVTSRAKDNNNRLGEESGLNESDLTTANSTFNGTAVRISDEDSASCSSCEMGRNSDVPRPYCSMHALRRKIANQKALIMKNLEMNVSKSQLDEQIVELQELQRRLIAMEKELLESPGDAENDQCGTYFQRDNDMSYELRANDCMEESSYVPSMTRSCPSMRDFPETEHFITIPSFVIRGAGKQTHYEYEVRIALPDGKLNILRRYSRFRELHLSMKHCYGAKISALPFPRREIFSSNSESVAKHRRRLLELYLRRLFVVCTKIPQCPIYEGPGGPGLTRATLSQLSPFFQERFVRERQARDGIIVTLLLNYILPIVCLLIYFYYLLSYVYFER</sequence>
<dbReference type="Pfam" id="PF00498">
    <property type="entry name" value="FHA"/>
    <property type="match status" value="1"/>
</dbReference>
<dbReference type="InterPro" id="IPR036871">
    <property type="entry name" value="PX_dom_sf"/>
</dbReference>
<dbReference type="GO" id="GO:0035091">
    <property type="term" value="F:phosphatidylinositol binding"/>
    <property type="evidence" value="ECO:0007669"/>
    <property type="project" value="InterPro"/>
</dbReference>
<evidence type="ECO:0000256" key="6">
    <source>
        <dbReference type="SAM" id="Coils"/>
    </source>
</evidence>
<feature type="compositionally biased region" description="Low complexity" evidence="7">
    <location>
        <begin position="945"/>
        <end position="955"/>
    </location>
</feature>
<dbReference type="CDD" id="cd22708">
    <property type="entry name" value="FHA_KIF16"/>
    <property type="match status" value="1"/>
</dbReference>
<feature type="compositionally biased region" description="Basic and acidic residues" evidence="7">
    <location>
        <begin position="1004"/>
        <end position="1013"/>
    </location>
</feature>
<keyword evidence="1 5" id="KW-0547">Nucleotide-binding</keyword>
<dbReference type="PROSITE" id="PS50067">
    <property type="entry name" value="KINESIN_MOTOR_2"/>
    <property type="match status" value="1"/>
</dbReference>
<organism evidence="11">
    <name type="scientific">Bactrocera latifrons</name>
    <name type="common">Malaysian fruit fly</name>
    <name type="synonym">Chaetodacus latifrons</name>
    <dbReference type="NCBI Taxonomy" id="174628"/>
    <lineage>
        <taxon>Eukaryota</taxon>
        <taxon>Metazoa</taxon>
        <taxon>Ecdysozoa</taxon>
        <taxon>Arthropoda</taxon>
        <taxon>Hexapoda</taxon>
        <taxon>Insecta</taxon>
        <taxon>Pterygota</taxon>
        <taxon>Neoptera</taxon>
        <taxon>Endopterygota</taxon>
        <taxon>Diptera</taxon>
        <taxon>Brachycera</taxon>
        <taxon>Muscomorpha</taxon>
        <taxon>Tephritoidea</taxon>
        <taxon>Tephritidae</taxon>
        <taxon>Bactrocera</taxon>
        <taxon>Bactrocera</taxon>
    </lineage>
</organism>
<feature type="compositionally biased region" description="Polar residues" evidence="7">
    <location>
        <begin position="628"/>
        <end position="637"/>
    </location>
</feature>
<name>A0A0K8VF26_BACLA</name>
<dbReference type="Gene3D" id="2.60.200.20">
    <property type="match status" value="1"/>
</dbReference>
<dbReference type="PRINTS" id="PR00380">
    <property type="entry name" value="KINESINHEAVY"/>
</dbReference>
<feature type="region of interest" description="Disordered" evidence="7">
    <location>
        <begin position="628"/>
        <end position="659"/>
    </location>
</feature>
<protein>
    <submittedName>
        <fullName evidence="11">Kinesin-like protein KIF16B</fullName>
    </submittedName>
</protein>
<evidence type="ECO:0000256" key="2">
    <source>
        <dbReference type="ARBA" id="ARBA00022840"/>
    </source>
</evidence>
<evidence type="ECO:0000256" key="5">
    <source>
        <dbReference type="PROSITE-ProRule" id="PRU00283"/>
    </source>
</evidence>
<dbReference type="Gene3D" id="3.30.1520.10">
    <property type="entry name" value="Phox-like domain"/>
    <property type="match status" value="1"/>
</dbReference>
<dbReference type="InterPro" id="IPR008984">
    <property type="entry name" value="SMAD_FHA_dom_sf"/>
</dbReference>
<dbReference type="SMART" id="SM00129">
    <property type="entry name" value="KISc"/>
    <property type="match status" value="1"/>
</dbReference>
<dbReference type="GO" id="GO:0003777">
    <property type="term" value="F:microtubule motor activity"/>
    <property type="evidence" value="ECO:0007669"/>
    <property type="project" value="InterPro"/>
</dbReference>
<keyword evidence="8" id="KW-0472">Membrane</keyword>
<feature type="coiled-coil region" evidence="6">
    <location>
        <begin position="668"/>
        <end position="706"/>
    </location>
</feature>
<dbReference type="EMBL" id="GDHF01014833">
    <property type="protein sequence ID" value="JAI37481.1"/>
    <property type="molecule type" value="Transcribed_RNA"/>
</dbReference>
<dbReference type="Gene3D" id="3.40.850.10">
    <property type="entry name" value="Kinesin motor domain"/>
    <property type="match status" value="1"/>
</dbReference>
<keyword evidence="2 5" id="KW-0067">ATP-binding</keyword>
<evidence type="ECO:0000256" key="8">
    <source>
        <dbReference type="SAM" id="Phobius"/>
    </source>
</evidence>
<dbReference type="PROSITE" id="PS50195">
    <property type="entry name" value="PX"/>
    <property type="match status" value="1"/>
</dbReference>
<dbReference type="InterPro" id="IPR001683">
    <property type="entry name" value="PX_dom"/>
</dbReference>
<keyword evidence="8" id="KW-0812">Transmembrane</keyword>
<dbReference type="GO" id="GO:0008017">
    <property type="term" value="F:microtubule binding"/>
    <property type="evidence" value="ECO:0007669"/>
    <property type="project" value="InterPro"/>
</dbReference>
<evidence type="ECO:0000256" key="7">
    <source>
        <dbReference type="SAM" id="MobiDB-lite"/>
    </source>
</evidence>
<feature type="binding site" evidence="5">
    <location>
        <begin position="138"/>
        <end position="145"/>
    </location>
    <ligand>
        <name>ATP</name>
        <dbReference type="ChEBI" id="CHEBI:30616"/>
    </ligand>
</feature>
<proteinExistence type="inferred from homology"/>
<evidence type="ECO:0000313" key="11">
    <source>
        <dbReference type="EMBL" id="JAI37481.1"/>
    </source>
</evidence>
<comment type="similarity">
    <text evidence="5">Belongs to the TRAFAC class myosin-kinesin ATPase superfamily. Kinesin family.</text>
</comment>
<evidence type="ECO:0000259" key="9">
    <source>
        <dbReference type="PROSITE" id="PS50067"/>
    </source>
</evidence>
<dbReference type="Pfam" id="PF00787">
    <property type="entry name" value="PX"/>
    <property type="match status" value="1"/>
</dbReference>
<dbReference type="FunFam" id="3.40.850.10:FF:000021">
    <property type="entry name" value="kinesin-like protein KIF16B isoform X1"/>
    <property type="match status" value="1"/>
</dbReference>
<dbReference type="InterPro" id="IPR027417">
    <property type="entry name" value="P-loop_NTPase"/>
</dbReference>
<dbReference type="InterPro" id="IPR000253">
    <property type="entry name" value="FHA_dom"/>
</dbReference>
<dbReference type="InterPro" id="IPR036961">
    <property type="entry name" value="Kinesin_motor_dom_sf"/>
</dbReference>
<dbReference type="InterPro" id="IPR019821">
    <property type="entry name" value="Kinesin_motor_CS"/>
</dbReference>
<dbReference type="FunFam" id="2.60.200.20:FF:000042">
    <property type="entry name" value="Kinesin-like protein Klp98A"/>
    <property type="match status" value="1"/>
</dbReference>
<dbReference type="CDD" id="cd01365">
    <property type="entry name" value="KISc_KIF1A_KIF1B"/>
    <property type="match status" value="1"/>
</dbReference>
<dbReference type="FunFam" id="3.30.1520.10:FF:000044">
    <property type="entry name" value="Kinesin-like protein KIF16B"/>
    <property type="match status" value="1"/>
</dbReference>
<feature type="coiled-coil region" evidence="6">
    <location>
        <begin position="821"/>
        <end position="876"/>
    </location>
</feature>
<gene>
    <name evidence="11" type="primary">KIF16B_2</name>
    <name evidence="11" type="ORF">c3_g1_i3</name>
</gene>
<keyword evidence="4 5" id="KW-0505">Motor protein</keyword>
<dbReference type="GO" id="GO:0007018">
    <property type="term" value="P:microtubule-based movement"/>
    <property type="evidence" value="ECO:0007669"/>
    <property type="project" value="InterPro"/>
</dbReference>
<evidence type="ECO:0000256" key="3">
    <source>
        <dbReference type="ARBA" id="ARBA00023054"/>
    </source>
</evidence>
<dbReference type="SUPFAM" id="SSF64268">
    <property type="entry name" value="PX domain"/>
    <property type="match status" value="1"/>
</dbReference>
<dbReference type="InterPro" id="IPR001752">
    <property type="entry name" value="Kinesin_motor_dom"/>
</dbReference>
<feature type="region of interest" description="Disordered" evidence="7">
    <location>
        <begin position="945"/>
        <end position="975"/>
    </location>
</feature>
<dbReference type="PROSITE" id="PS00411">
    <property type="entry name" value="KINESIN_MOTOR_1"/>
    <property type="match status" value="1"/>
</dbReference>
<dbReference type="OrthoDB" id="3176171at2759"/>
<feature type="compositionally biased region" description="Polar residues" evidence="7">
    <location>
        <begin position="960"/>
        <end position="975"/>
    </location>
</feature>
<feature type="coiled-coil region" evidence="6">
    <location>
        <begin position="1082"/>
        <end position="1109"/>
    </location>
</feature>
<dbReference type="SUPFAM" id="SSF52540">
    <property type="entry name" value="P-loop containing nucleoside triphosphate hydrolases"/>
    <property type="match status" value="1"/>
</dbReference>
<feature type="transmembrane region" description="Helical" evidence="8">
    <location>
        <begin position="1300"/>
        <end position="1324"/>
    </location>
</feature>
<dbReference type="PANTHER" id="PTHR47117">
    <property type="entry name" value="STAR-RELATED LIPID TRANSFER PROTEIN 9"/>
    <property type="match status" value="1"/>
</dbReference>
<dbReference type="SUPFAM" id="SSF49879">
    <property type="entry name" value="SMAD/FHA domain"/>
    <property type="match status" value="1"/>
</dbReference>
<dbReference type="GO" id="GO:0005524">
    <property type="term" value="F:ATP binding"/>
    <property type="evidence" value="ECO:0007669"/>
    <property type="project" value="UniProtKB-UniRule"/>
</dbReference>
<feature type="domain" description="PX" evidence="10">
    <location>
        <begin position="1164"/>
        <end position="1294"/>
    </location>
</feature>
<dbReference type="Pfam" id="PF00225">
    <property type="entry name" value="Kinesin"/>
    <property type="match status" value="1"/>
</dbReference>